<dbReference type="Proteomes" id="UP000287502">
    <property type="component" value="Chromosome"/>
</dbReference>
<feature type="transmembrane region" description="Helical" evidence="2">
    <location>
        <begin position="12"/>
        <end position="34"/>
    </location>
</feature>
<dbReference type="RefSeq" id="WP_128467241.1">
    <property type="nucleotide sequence ID" value="NZ_CP035108.1"/>
</dbReference>
<evidence type="ECO:0000313" key="3">
    <source>
        <dbReference type="EMBL" id="QAR33956.1"/>
    </source>
</evidence>
<keyword evidence="2" id="KW-0812">Transmembrane</keyword>
<dbReference type="Gene3D" id="3.30.700.10">
    <property type="entry name" value="Glycoprotein, Type 4 Pilin"/>
    <property type="match status" value="1"/>
</dbReference>
<dbReference type="NCBIfam" id="TIGR02532">
    <property type="entry name" value="IV_pilin_GFxxxE"/>
    <property type="match status" value="1"/>
</dbReference>
<dbReference type="AlphaFoldDB" id="A0A410K0I8"/>
<dbReference type="EMBL" id="CP035108">
    <property type="protein sequence ID" value="QAR33956.1"/>
    <property type="molecule type" value="Genomic_DNA"/>
</dbReference>
<evidence type="ECO:0000256" key="2">
    <source>
        <dbReference type="SAM" id="Phobius"/>
    </source>
</evidence>
<protein>
    <submittedName>
        <fullName evidence="3">Prepilin-type N-terminal cleavage/methylation domain-containing protein</fullName>
    </submittedName>
</protein>
<proteinExistence type="predicted"/>
<dbReference type="SUPFAM" id="SSF54523">
    <property type="entry name" value="Pili subunits"/>
    <property type="match status" value="1"/>
</dbReference>
<name>A0A410K0I8_9BACT</name>
<accession>A0A410K0I8</accession>
<evidence type="ECO:0000313" key="4">
    <source>
        <dbReference type="Proteomes" id="UP000287502"/>
    </source>
</evidence>
<feature type="region of interest" description="Disordered" evidence="1">
    <location>
        <begin position="292"/>
        <end position="312"/>
    </location>
</feature>
<dbReference type="KEGG" id="gtl:EP073_11240"/>
<keyword evidence="2" id="KW-1133">Transmembrane helix</keyword>
<keyword evidence="4" id="KW-1185">Reference proteome</keyword>
<dbReference type="InterPro" id="IPR045584">
    <property type="entry name" value="Pilin-like"/>
</dbReference>
<sequence length="561" mass="59728">MNAAAVPEKGFSLIELIFVIVVIGFLASFGYGMMNNAKNFSSERNTDAALNEVLLRASSEAAAARRMPTPSFFGEIKDGYGRNLRIMTADSADICSGSGGIPVTLCRNADCTEKEVFDGAAVFAVSAGEDGVFTTIADQTAVTVYPASQSNDDKTGWTGLNEIARHANCGEAFKIVTPQLPPVYSGSLYTAEIQSVPPAEKWCAESDPETAAMLNIRTDCSDESSYTEGSSLLISSFADVFSTPSVREVKAYALTGGRRASAVYAVPFYQAGFSPPQDHGFRLRTDNLSISNAEGGQGEGISPAEDENGDTTGFEVEGNPSAKSVCMWINNTFSLNEVFRMYYEVRTGYSDSDPLSTESSFGGYGLIVYPADQAGENMKCGLSGSSGLGYGGLSFDGLGFVLETDLYPDRNLDFSLYPSPNHLAVIPCAYPSGSKKICLGAHLSSVVPSCPDDSGCAEPDSSSVNWLEDKAVHPMRLEIHSGYADGACSSKSADGDYMLVKAWTDCKLCSELSYNYSGEKPSVSQCIPSGGGRMKSFRLGFTFGGETGSLLSFQNMLLSIR</sequence>
<organism evidence="3 4">
    <name type="scientific">Geovibrio thiophilus</name>
    <dbReference type="NCBI Taxonomy" id="139438"/>
    <lineage>
        <taxon>Bacteria</taxon>
        <taxon>Pseudomonadati</taxon>
        <taxon>Deferribacterota</taxon>
        <taxon>Deferribacteres</taxon>
        <taxon>Deferribacterales</taxon>
        <taxon>Geovibrionaceae</taxon>
        <taxon>Geovibrio</taxon>
    </lineage>
</organism>
<dbReference type="InterPro" id="IPR012902">
    <property type="entry name" value="N_methyl_site"/>
</dbReference>
<gene>
    <name evidence="3" type="ORF">EP073_11240</name>
</gene>
<dbReference type="Pfam" id="PF07963">
    <property type="entry name" value="N_methyl"/>
    <property type="match status" value="1"/>
</dbReference>
<keyword evidence="2" id="KW-0472">Membrane</keyword>
<evidence type="ECO:0000256" key="1">
    <source>
        <dbReference type="SAM" id="MobiDB-lite"/>
    </source>
</evidence>
<reference evidence="3 4" key="1">
    <citation type="submission" date="2019-01" db="EMBL/GenBank/DDBJ databases">
        <title>Geovibrio thiophilus DSM 11263, complete genome.</title>
        <authorList>
            <person name="Spring S."/>
            <person name="Bunk B."/>
            <person name="Sproer C."/>
        </authorList>
    </citation>
    <scope>NUCLEOTIDE SEQUENCE [LARGE SCALE GENOMIC DNA]</scope>
    <source>
        <strain evidence="3 4">DSM 11263</strain>
    </source>
</reference>